<dbReference type="Proteomes" id="UP000237105">
    <property type="component" value="Unassembled WGS sequence"/>
</dbReference>
<organism evidence="1 2">
    <name type="scientific">Parasponia andersonii</name>
    <name type="common">Sponia andersonii</name>
    <dbReference type="NCBI Taxonomy" id="3476"/>
    <lineage>
        <taxon>Eukaryota</taxon>
        <taxon>Viridiplantae</taxon>
        <taxon>Streptophyta</taxon>
        <taxon>Embryophyta</taxon>
        <taxon>Tracheophyta</taxon>
        <taxon>Spermatophyta</taxon>
        <taxon>Magnoliopsida</taxon>
        <taxon>eudicotyledons</taxon>
        <taxon>Gunneridae</taxon>
        <taxon>Pentapetalae</taxon>
        <taxon>rosids</taxon>
        <taxon>fabids</taxon>
        <taxon>Rosales</taxon>
        <taxon>Cannabaceae</taxon>
        <taxon>Parasponia</taxon>
    </lineage>
</organism>
<name>A0A2P5C8Y3_PARAD</name>
<dbReference type="OrthoDB" id="10435877at2759"/>
<comment type="caution">
    <text evidence="1">The sequence shown here is derived from an EMBL/GenBank/DDBJ whole genome shotgun (WGS) entry which is preliminary data.</text>
</comment>
<evidence type="ECO:0000313" key="1">
    <source>
        <dbReference type="EMBL" id="PON57493.1"/>
    </source>
</evidence>
<reference evidence="2" key="1">
    <citation type="submission" date="2016-06" db="EMBL/GenBank/DDBJ databases">
        <title>Parallel loss of symbiosis genes in relatives of nitrogen-fixing non-legume Parasponia.</title>
        <authorList>
            <person name="Van Velzen R."/>
            <person name="Holmer R."/>
            <person name="Bu F."/>
            <person name="Rutten L."/>
            <person name="Van Zeijl A."/>
            <person name="Liu W."/>
            <person name="Santuari L."/>
            <person name="Cao Q."/>
            <person name="Sharma T."/>
            <person name="Shen D."/>
            <person name="Roswanjaya Y."/>
            <person name="Wardhani T."/>
            <person name="Kalhor M.S."/>
            <person name="Jansen J."/>
            <person name="Van den Hoogen J."/>
            <person name="Gungor B."/>
            <person name="Hartog M."/>
            <person name="Hontelez J."/>
            <person name="Verver J."/>
            <person name="Yang W.-C."/>
            <person name="Schijlen E."/>
            <person name="Repin R."/>
            <person name="Schilthuizen M."/>
            <person name="Schranz E."/>
            <person name="Heidstra R."/>
            <person name="Miyata K."/>
            <person name="Fedorova E."/>
            <person name="Kohlen W."/>
            <person name="Bisseling T."/>
            <person name="Smit S."/>
            <person name="Geurts R."/>
        </authorList>
    </citation>
    <scope>NUCLEOTIDE SEQUENCE [LARGE SCALE GENOMIC DNA]</scope>
    <source>
        <strain evidence="2">cv. WU1-14</strain>
    </source>
</reference>
<sequence length="113" mass="12491">MIRPYRHVSKENLHTCVIVRVGGVRWGGGGQHWDVGKVVHLQMLSMVGVRRKRDGEPCACTKAVWGPVHGAQSCWASFSFFYCGLEFVVGGPNDALLVFGWSDQDEGQDQDEG</sequence>
<accession>A0A2P5C8Y3</accession>
<proteinExistence type="predicted"/>
<evidence type="ECO:0000313" key="2">
    <source>
        <dbReference type="Proteomes" id="UP000237105"/>
    </source>
</evidence>
<dbReference type="AlphaFoldDB" id="A0A2P5C8Y3"/>
<gene>
    <name evidence="1" type="ORF">PanWU01x14_173990</name>
</gene>
<dbReference type="EMBL" id="JXTB01000159">
    <property type="protein sequence ID" value="PON57493.1"/>
    <property type="molecule type" value="Genomic_DNA"/>
</dbReference>
<keyword evidence="2" id="KW-1185">Reference proteome</keyword>
<protein>
    <submittedName>
        <fullName evidence="1">Uncharacterized protein</fullName>
    </submittedName>
</protein>